<organism evidence="1 2">
    <name type="scientific">Psylliodes chrysocephalus</name>
    <dbReference type="NCBI Taxonomy" id="3402493"/>
    <lineage>
        <taxon>Eukaryota</taxon>
        <taxon>Metazoa</taxon>
        <taxon>Ecdysozoa</taxon>
        <taxon>Arthropoda</taxon>
        <taxon>Hexapoda</taxon>
        <taxon>Insecta</taxon>
        <taxon>Pterygota</taxon>
        <taxon>Neoptera</taxon>
        <taxon>Endopterygota</taxon>
        <taxon>Coleoptera</taxon>
        <taxon>Polyphaga</taxon>
        <taxon>Cucujiformia</taxon>
        <taxon>Chrysomeloidea</taxon>
        <taxon>Chrysomelidae</taxon>
        <taxon>Galerucinae</taxon>
        <taxon>Alticini</taxon>
        <taxon>Psylliodes</taxon>
    </lineage>
</organism>
<name>A0A9P0DDM6_9CUCU</name>
<dbReference type="OrthoDB" id="8063408at2759"/>
<reference evidence="1" key="1">
    <citation type="submission" date="2022-01" db="EMBL/GenBank/DDBJ databases">
        <authorList>
            <person name="King R."/>
        </authorList>
    </citation>
    <scope>NUCLEOTIDE SEQUENCE</scope>
</reference>
<dbReference type="AlphaFoldDB" id="A0A9P0DDM6"/>
<dbReference type="Proteomes" id="UP001153636">
    <property type="component" value="Chromosome 8"/>
</dbReference>
<dbReference type="PANTHER" id="PTHR46114">
    <property type="entry name" value="APPLE DOMAIN-CONTAINING PROTEIN"/>
    <property type="match status" value="1"/>
</dbReference>
<protein>
    <submittedName>
        <fullName evidence="1">Uncharacterized protein</fullName>
    </submittedName>
</protein>
<evidence type="ECO:0000313" key="1">
    <source>
        <dbReference type="EMBL" id="CAH1114477.1"/>
    </source>
</evidence>
<proteinExistence type="predicted"/>
<accession>A0A9P0DDM6</accession>
<dbReference type="PANTHER" id="PTHR46114:SF1">
    <property type="entry name" value="ZAD DOMAIN-CONTAINING PROTEIN"/>
    <property type="match status" value="1"/>
</dbReference>
<gene>
    <name evidence="1" type="ORF">PSYICH_LOCUS14506</name>
</gene>
<evidence type="ECO:0000313" key="2">
    <source>
        <dbReference type="Proteomes" id="UP001153636"/>
    </source>
</evidence>
<sequence>MLVVEEPAAPEPMNKDEEMEVDDDFEEIISEDEKYDDNFEYKMIEIERAAWASFEEVSQNFLGNTKSENYVNLVEELYNYDTLGCLMNSKLHYLHSHLSHFPENPGDYSE</sequence>
<dbReference type="EMBL" id="OV651820">
    <property type="protein sequence ID" value="CAH1114477.1"/>
    <property type="molecule type" value="Genomic_DNA"/>
</dbReference>
<keyword evidence="2" id="KW-1185">Reference proteome</keyword>